<proteinExistence type="predicted"/>
<feature type="compositionally biased region" description="Polar residues" evidence="1">
    <location>
        <begin position="243"/>
        <end position="252"/>
    </location>
</feature>
<sequence>MSTPANGMTPAQAAERAAALAEMTANALNAARTTLGEAADVTDIVDRRLRDAEHGVGVLSDQANRVRYAETGEEAEFPLRTARYAANDVQEDLRKAQGGIDEVRDRLEQSARAVAAGRDFLNELDELPGQRSEANDQLRYRLAAFDRAVHGAMAGAERTNWRLRAARENLEPLLNVPGTVHDQSRTAAVIQEAGSDATQAVDGARGGIRTLRDDFEATWSEASNISRDSSELADVLRAGMNPTKPSEQTSPAASAEDPRRAWSDGRDLSKGLNL</sequence>
<evidence type="ECO:0000313" key="2">
    <source>
        <dbReference type="EMBL" id="TCO30225.1"/>
    </source>
</evidence>
<protein>
    <submittedName>
        <fullName evidence="2">Uncharacterized protein</fullName>
    </submittedName>
</protein>
<reference evidence="2 3" key="1">
    <citation type="journal article" date="2015" name="Stand. Genomic Sci.">
        <title>Genomic Encyclopedia of Bacterial and Archaeal Type Strains, Phase III: the genomes of soil and plant-associated and newly described type strains.</title>
        <authorList>
            <person name="Whitman W.B."/>
            <person name="Woyke T."/>
            <person name="Klenk H.P."/>
            <person name="Zhou Y."/>
            <person name="Lilburn T.G."/>
            <person name="Beck B.J."/>
            <person name="De Vos P."/>
            <person name="Vandamme P."/>
            <person name="Eisen J.A."/>
            <person name="Garrity G."/>
            <person name="Hugenholtz P."/>
            <person name="Kyrpides N.C."/>
        </authorList>
    </citation>
    <scope>NUCLEOTIDE SEQUENCE [LARGE SCALE GENOMIC DNA]</scope>
    <source>
        <strain evidence="2 3">VKM Ac-2572</strain>
    </source>
</reference>
<dbReference type="RefSeq" id="WP_132209905.1">
    <property type="nucleotide sequence ID" value="NZ_SLWN01000005.1"/>
</dbReference>
<comment type="caution">
    <text evidence="2">The sequence shown here is derived from an EMBL/GenBank/DDBJ whole genome shotgun (WGS) entry which is preliminary data.</text>
</comment>
<evidence type="ECO:0000256" key="1">
    <source>
        <dbReference type="SAM" id="MobiDB-lite"/>
    </source>
</evidence>
<keyword evidence="3" id="KW-1185">Reference proteome</keyword>
<gene>
    <name evidence="2" type="ORF">EV652_105219</name>
</gene>
<organism evidence="2 3">
    <name type="scientific">Kribbella steppae</name>
    <dbReference type="NCBI Taxonomy" id="2512223"/>
    <lineage>
        <taxon>Bacteria</taxon>
        <taxon>Bacillati</taxon>
        <taxon>Actinomycetota</taxon>
        <taxon>Actinomycetes</taxon>
        <taxon>Propionibacteriales</taxon>
        <taxon>Kribbellaceae</taxon>
        <taxon>Kribbella</taxon>
    </lineage>
</organism>
<dbReference type="EMBL" id="SLWN01000005">
    <property type="protein sequence ID" value="TCO30225.1"/>
    <property type="molecule type" value="Genomic_DNA"/>
</dbReference>
<evidence type="ECO:0000313" key="3">
    <source>
        <dbReference type="Proteomes" id="UP000294508"/>
    </source>
</evidence>
<accession>A0A4R2HKD0</accession>
<feature type="compositionally biased region" description="Basic and acidic residues" evidence="1">
    <location>
        <begin position="256"/>
        <end position="274"/>
    </location>
</feature>
<name>A0A4R2HKD0_9ACTN</name>
<dbReference type="AlphaFoldDB" id="A0A4R2HKD0"/>
<dbReference type="Proteomes" id="UP000294508">
    <property type="component" value="Unassembled WGS sequence"/>
</dbReference>
<feature type="region of interest" description="Disordered" evidence="1">
    <location>
        <begin position="226"/>
        <end position="274"/>
    </location>
</feature>